<proteinExistence type="inferred from homology"/>
<dbReference type="InterPro" id="IPR044053">
    <property type="entry name" value="AsaB-like"/>
</dbReference>
<dbReference type="OrthoDB" id="46826at2759"/>
<dbReference type="PANTHER" id="PTHR34598">
    <property type="entry name" value="BLL6449 PROTEIN"/>
    <property type="match status" value="1"/>
</dbReference>
<keyword evidence="3" id="KW-1185">Reference proteome</keyword>
<dbReference type="OMA" id="WHCALTE"/>
<dbReference type="GO" id="GO:0016491">
    <property type="term" value="F:oxidoreductase activity"/>
    <property type="evidence" value="ECO:0007669"/>
    <property type="project" value="InterPro"/>
</dbReference>
<reference evidence="2 3" key="1">
    <citation type="journal article" date="2012" name="Genome Biol.">
        <title>Genome and low-iron response of an oceanic diatom adapted to chronic iron limitation.</title>
        <authorList>
            <person name="Lommer M."/>
            <person name="Specht M."/>
            <person name="Roy A.S."/>
            <person name="Kraemer L."/>
            <person name="Andreson R."/>
            <person name="Gutowska M.A."/>
            <person name="Wolf J."/>
            <person name="Bergner S.V."/>
            <person name="Schilhabel M.B."/>
            <person name="Klostermeier U.C."/>
            <person name="Beiko R.G."/>
            <person name="Rosenstiel P."/>
            <person name="Hippler M."/>
            <person name="Laroche J."/>
        </authorList>
    </citation>
    <scope>NUCLEOTIDE SEQUENCE [LARGE SCALE GENOMIC DNA]</scope>
    <source>
        <strain evidence="2 3">CCMP1005</strain>
    </source>
</reference>
<dbReference type="Proteomes" id="UP000266841">
    <property type="component" value="Unassembled WGS sequence"/>
</dbReference>
<evidence type="ECO:0000256" key="1">
    <source>
        <dbReference type="ARBA" id="ARBA00023604"/>
    </source>
</evidence>
<evidence type="ECO:0000313" key="2">
    <source>
        <dbReference type="EMBL" id="EJK46923.1"/>
    </source>
</evidence>
<gene>
    <name evidence="2" type="ORF">THAOC_34387</name>
</gene>
<dbReference type="PANTHER" id="PTHR34598:SF3">
    <property type="entry name" value="OXIDOREDUCTASE AN1597"/>
    <property type="match status" value="1"/>
</dbReference>
<organism evidence="2 3">
    <name type="scientific">Thalassiosira oceanica</name>
    <name type="common">Marine diatom</name>
    <dbReference type="NCBI Taxonomy" id="159749"/>
    <lineage>
        <taxon>Eukaryota</taxon>
        <taxon>Sar</taxon>
        <taxon>Stramenopiles</taxon>
        <taxon>Ochrophyta</taxon>
        <taxon>Bacillariophyta</taxon>
        <taxon>Coscinodiscophyceae</taxon>
        <taxon>Thalassiosirophycidae</taxon>
        <taxon>Thalassiosirales</taxon>
        <taxon>Thalassiosiraceae</taxon>
        <taxon>Thalassiosira</taxon>
    </lineage>
</organism>
<dbReference type="AlphaFoldDB" id="K0R2L4"/>
<accession>K0R2L4</accession>
<comment type="caution">
    <text evidence="2">The sequence shown here is derived from an EMBL/GenBank/DDBJ whole genome shotgun (WGS) entry which is preliminary data.</text>
</comment>
<dbReference type="EMBL" id="AGNL01047457">
    <property type="protein sequence ID" value="EJK46923.1"/>
    <property type="molecule type" value="Genomic_DNA"/>
</dbReference>
<protein>
    <submittedName>
        <fullName evidence="2">Uncharacterized protein</fullName>
    </submittedName>
</protein>
<sequence>MVGFVAGAGGASLGLGLFGGRAIEVMNCRPPSIGCRIRDQEETPLFKSAIDYSAANQYIEAHYNQRTYFESDSVEEPIFDGRLLQARCGTVNSMLTSNGFAIVESIAPMEGNDYSDLHAIEQNYIPELERALLSRYGEELQHSVFWNPMLRGESYEIAGDSSSVATANIASLVHIDTDVGAHADVNEFLDIVQMNQVSSNRGGSSWVDDFEQTRKAIQEGRRFAVVNFWRNLSSGGRAPLAIMGTRYQSGGGDIAFPDSRPDTSRSHWYIFPNSTDQEVIVFYQYDRDSRQPSDLWHCAIQSPCGVNSEPRRSFDIRALVVLNEVVKNGYDRFREDRTRPGLSFEESGCFCDEQAEERKNRNM</sequence>
<comment type="similarity">
    <text evidence="1">Belongs to the asaB hydroxylase/desaturase family.</text>
</comment>
<evidence type="ECO:0000313" key="3">
    <source>
        <dbReference type="Proteomes" id="UP000266841"/>
    </source>
</evidence>
<name>K0R2L4_THAOC</name>